<evidence type="ECO:0008006" key="4">
    <source>
        <dbReference type="Google" id="ProtNLM"/>
    </source>
</evidence>
<evidence type="ECO:0000313" key="2">
    <source>
        <dbReference type="EMBL" id="KAA9015976.1"/>
    </source>
</evidence>
<reference evidence="2 3" key="1">
    <citation type="submission" date="2019-09" db="EMBL/GenBank/DDBJ databases">
        <title>Whole genome sequences of isolates from the Mars Exploration Rovers.</title>
        <authorList>
            <person name="Seuylemezian A."/>
            <person name="Vaishampayan P."/>
        </authorList>
    </citation>
    <scope>NUCLEOTIDE SEQUENCE [LARGE SCALE GENOMIC DNA]</scope>
    <source>
        <strain evidence="2 3">MER_TA_151</strain>
    </source>
</reference>
<dbReference type="OrthoDB" id="2735221at2"/>
<feature type="transmembrane region" description="Helical" evidence="1">
    <location>
        <begin position="113"/>
        <end position="132"/>
    </location>
</feature>
<comment type="caution">
    <text evidence="2">The sequence shown here is derived from an EMBL/GenBank/DDBJ whole genome shotgun (WGS) entry which is preliminary data.</text>
</comment>
<protein>
    <recommendedName>
        <fullName evidence="4">DUF4234 domain-containing protein</fullName>
    </recommendedName>
</protein>
<keyword evidence="1" id="KW-1133">Transmembrane helix</keyword>
<gene>
    <name evidence="2" type="ORF">F4V44_22225</name>
</gene>
<proteinExistence type="predicted"/>
<keyword evidence="1" id="KW-0812">Transmembrane</keyword>
<organism evidence="2 3">
    <name type="scientific">Niallia endozanthoxylica</name>
    <dbReference type="NCBI Taxonomy" id="2036016"/>
    <lineage>
        <taxon>Bacteria</taxon>
        <taxon>Bacillati</taxon>
        <taxon>Bacillota</taxon>
        <taxon>Bacilli</taxon>
        <taxon>Bacillales</taxon>
        <taxon>Bacillaceae</taxon>
        <taxon>Niallia</taxon>
    </lineage>
</organism>
<sequence length="154" mass="18394">MESKVMERRFKHVHVAVVILLTIVTLGVYLGYWFLKERHTLKEWEKGSLIPMKLWWLFTILLGLSFIYHFIGSILFTPYGNAIFTSFDVIMSFYFLGLLYYSVFRMKDILQEVYEDVTFSPWLLVLFHVWYLQFKMNRLEGSGNDRQDVKKALA</sequence>
<keyword evidence="3" id="KW-1185">Reference proteome</keyword>
<evidence type="ECO:0000313" key="3">
    <source>
        <dbReference type="Proteomes" id="UP000326671"/>
    </source>
</evidence>
<name>A0A5J5H5T1_9BACI</name>
<evidence type="ECO:0000256" key="1">
    <source>
        <dbReference type="SAM" id="Phobius"/>
    </source>
</evidence>
<feature type="transmembrane region" description="Helical" evidence="1">
    <location>
        <begin position="12"/>
        <end position="35"/>
    </location>
</feature>
<accession>A0A5J5H5T1</accession>
<dbReference type="AlphaFoldDB" id="A0A5J5H5T1"/>
<keyword evidence="1" id="KW-0472">Membrane</keyword>
<dbReference type="RefSeq" id="WP_150442202.1">
    <property type="nucleotide sequence ID" value="NZ_VYKL01000039.1"/>
</dbReference>
<dbReference type="Proteomes" id="UP000326671">
    <property type="component" value="Unassembled WGS sequence"/>
</dbReference>
<dbReference type="EMBL" id="VYKL01000039">
    <property type="protein sequence ID" value="KAA9015976.1"/>
    <property type="molecule type" value="Genomic_DNA"/>
</dbReference>
<feature type="transmembrane region" description="Helical" evidence="1">
    <location>
        <begin position="82"/>
        <end position="101"/>
    </location>
</feature>
<feature type="transmembrane region" description="Helical" evidence="1">
    <location>
        <begin position="55"/>
        <end position="76"/>
    </location>
</feature>